<dbReference type="Pfam" id="PF07501">
    <property type="entry name" value="G5"/>
    <property type="match status" value="1"/>
</dbReference>
<dbReference type="InterPro" id="IPR011098">
    <property type="entry name" value="G5_dom"/>
</dbReference>
<comment type="similarity">
    <text evidence="1">Belongs to the transglycosylase family. Rpf subfamily.</text>
</comment>
<dbReference type="InterPro" id="IPR010618">
    <property type="entry name" value="RPF"/>
</dbReference>
<feature type="domain" description="G5" evidence="4">
    <location>
        <begin position="216"/>
        <end position="296"/>
    </location>
</feature>
<dbReference type="InterPro" id="IPR007137">
    <property type="entry name" value="DUF348"/>
</dbReference>
<keyword evidence="3" id="KW-0378">Hydrolase</keyword>
<dbReference type="SUPFAM" id="SSF53955">
    <property type="entry name" value="Lysozyme-like"/>
    <property type="match status" value="1"/>
</dbReference>
<keyword evidence="6" id="KW-1185">Reference proteome</keyword>
<dbReference type="GO" id="GO:0016787">
    <property type="term" value="F:hydrolase activity"/>
    <property type="evidence" value="ECO:0007669"/>
    <property type="project" value="UniProtKB-KW"/>
</dbReference>
<dbReference type="PROSITE" id="PS51109">
    <property type="entry name" value="G5"/>
    <property type="match status" value="1"/>
</dbReference>
<name>G7H635_9ACTN</name>
<evidence type="ECO:0000256" key="1">
    <source>
        <dbReference type="ARBA" id="ARBA00010830"/>
    </source>
</evidence>
<dbReference type="Proteomes" id="UP000035088">
    <property type="component" value="Unassembled WGS sequence"/>
</dbReference>
<evidence type="ECO:0000256" key="3">
    <source>
        <dbReference type="ARBA" id="ARBA00022801"/>
    </source>
</evidence>
<dbReference type="SMART" id="SM01208">
    <property type="entry name" value="G5"/>
    <property type="match status" value="1"/>
</dbReference>
<dbReference type="STRING" id="1073574.GOARA_067_00150"/>
<comment type="caution">
    <text evidence="5">The sequence shown here is derived from an EMBL/GenBank/DDBJ whole genome shotgun (WGS) entry which is preliminary data.</text>
</comment>
<dbReference type="Pfam" id="PF03990">
    <property type="entry name" value="DUF348"/>
    <property type="match status" value="3"/>
</dbReference>
<dbReference type="Pfam" id="PF06737">
    <property type="entry name" value="Transglycosylas"/>
    <property type="match status" value="1"/>
</dbReference>
<dbReference type="CDD" id="cd13925">
    <property type="entry name" value="RPF"/>
    <property type="match status" value="1"/>
</dbReference>
<proteinExistence type="inferred from homology"/>
<sequence length="384" mass="40661">MTQNVEPHERAVEKPNVLAAVNRSTSLRPRIAVGAVLATLAAGGIVGLASHKTVTLEVDGESRTVSTMALSVDSVLRSQGYSPVQSDLVIPAASSKLRDGQTVTFKRNKKVTLDVEGEKRTVNTTASTVDELLAEQKLANASTPSDLDALPLGGAVIPVSLPVPVSLTDGAVKWRPVIGAQTVGELLARTGKPLAPTDKVVPAADTPVTKDMKIKVTRIRTAESTRVETVSAPEIAKKDPNLIRDRKVVEKPGKPGQARVTYTVTVVNGKETKRTKRASQTLVKPVAATVRVGTKPGAPYVPPGSVWDALAQCEATGNWAINTGNGFYGGVQFDYGTWLRHGGGKYAPRADLATREEQIDIAKKTQAAQGWGAWPSCSSKLGLR</sequence>
<evidence type="ECO:0000313" key="6">
    <source>
        <dbReference type="Proteomes" id="UP000035088"/>
    </source>
</evidence>
<dbReference type="RefSeq" id="WP_007323349.1">
    <property type="nucleotide sequence ID" value="NZ_BAEE01000067.1"/>
</dbReference>
<organism evidence="5 6">
    <name type="scientific">Gordonia araii NBRC 100433</name>
    <dbReference type="NCBI Taxonomy" id="1073574"/>
    <lineage>
        <taxon>Bacteria</taxon>
        <taxon>Bacillati</taxon>
        <taxon>Actinomycetota</taxon>
        <taxon>Actinomycetes</taxon>
        <taxon>Mycobacteriales</taxon>
        <taxon>Gordoniaceae</taxon>
        <taxon>Gordonia</taxon>
    </lineage>
</organism>
<evidence type="ECO:0000256" key="2">
    <source>
        <dbReference type="ARBA" id="ARBA00022729"/>
    </source>
</evidence>
<protein>
    <submittedName>
        <fullName evidence="5">Resuscitation-promoting factor</fullName>
    </submittedName>
</protein>
<dbReference type="Gene3D" id="2.20.230.10">
    <property type="entry name" value="Resuscitation-promoting factor rpfb"/>
    <property type="match status" value="1"/>
</dbReference>
<evidence type="ECO:0000259" key="4">
    <source>
        <dbReference type="PROSITE" id="PS51109"/>
    </source>
</evidence>
<dbReference type="InterPro" id="IPR023346">
    <property type="entry name" value="Lysozyme-like_dom_sf"/>
</dbReference>
<reference evidence="5 6" key="1">
    <citation type="submission" date="2011-11" db="EMBL/GenBank/DDBJ databases">
        <title>Whole genome shotgun sequence of Gordonia araii NBRC 100433.</title>
        <authorList>
            <person name="Yoshida Y."/>
            <person name="Hosoyama A."/>
            <person name="Tsuchikane K."/>
            <person name="Katsumata H."/>
            <person name="Yamazaki S."/>
            <person name="Fujita N."/>
        </authorList>
    </citation>
    <scope>NUCLEOTIDE SEQUENCE [LARGE SCALE GENOMIC DNA]</scope>
    <source>
        <strain evidence="5 6">NBRC 100433</strain>
    </source>
</reference>
<evidence type="ECO:0000313" key="5">
    <source>
        <dbReference type="EMBL" id="GAB11274.1"/>
    </source>
</evidence>
<dbReference type="AlphaFoldDB" id="G7H635"/>
<keyword evidence="2" id="KW-0732">Signal</keyword>
<dbReference type="Gene3D" id="1.10.530.10">
    <property type="match status" value="1"/>
</dbReference>
<gene>
    <name evidence="5" type="primary">rpf</name>
    <name evidence="5" type="ORF">GOARA_067_00150</name>
</gene>
<dbReference type="EMBL" id="BAEE01000067">
    <property type="protein sequence ID" value="GAB11274.1"/>
    <property type="molecule type" value="Genomic_DNA"/>
</dbReference>
<accession>G7H635</accession>